<protein>
    <submittedName>
        <fullName evidence="2">Uncharacterized protein</fullName>
    </submittedName>
</protein>
<keyword evidence="3" id="KW-1185">Reference proteome</keyword>
<feature type="compositionally biased region" description="Polar residues" evidence="1">
    <location>
        <begin position="71"/>
        <end position="80"/>
    </location>
</feature>
<dbReference type="Proteomes" id="UP000237000">
    <property type="component" value="Unassembled WGS sequence"/>
</dbReference>
<gene>
    <name evidence="2" type="ORF">TorRG33x02_131190</name>
</gene>
<evidence type="ECO:0000256" key="1">
    <source>
        <dbReference type="SAM" id="MobiDB-lite"/>
    </source>
</evidence>
<dbReference type="InParanoid" id="A0A2P5EZX7"/>
<evidence type="ECO:0000313" key="3">
    <source>
        <dbReference type="Proteomes" id="UP000237000"/>
    </source>
</evidence>
<accession>A0A2P5EZX7</accession>
<organism evidence="2 3">
    <name type="scientific">Trema orientale</name>
    <name type="common">Charcoal tree</name>
    <name type="synonym">Celtis orientalis</name>
    <dbReference type="NCBI Taxonomy" id="63057"/>
    <lineage>
        <taxon>Eukaryota</taxon>
        <taxon>Viridiplantae</taxon>
        <taxon>Streptophyta</taxon>
        <taxon>Embryophyta</taxon>
        <taxon>Tracheophyta</taxon>
        <taxon>Spermatophyta</taxon>
        <taxon>Magnoliopsida</taxon>
        <taxon>eudicotyledons</taxon>
        <taxon>Gunneridae</taxon>
        <taxon>Pentapetalae</taxon>
        <taxon>rosids</taxon>
        <taxon>fabids</taxon>
        <taxon>Rosales</taxon>
        <taxon>Cannabaceae</taxon>
        <taxon>Trema</taxon>
    </lineage>
</organism>
<proteinExistence type="predicted"/>
<reference evidence="3" key="1">
    <citation type="submission" date="2016-06" db="EMBL/GenBank/DDBJ databases">
        <title>Parallel loss of symbiosis genes in relatives of nitrogen-fixing non-legume Parasponia.</title>
        <authorList>
            <person name="Van Velzen R."/>
            <person name="Holmer R."/>
            <person name="Bu F."/>
            <person name="Rutten L."/>
            <person name="Van Zeijl A."/>
            <person name="Liu W."/>
            <person name="Santuari L."/>
            <person name="Cao Q."/>
            <person name="Sharma T."/>
            <person name="Shen D."/>
            <person name="Roswanjaya Y."/>
            <person name="Wardhani T."/>
            <person name="Kalhor M.S."/>
            <person name="Jansen J."/>
            <person name="Van den Hoogen J."/>
            <person name="Gungor B."/>
            <person name="Hartog M."/>
            <person name="Hontelez J."/>
            <person name="Verver J."/>
            <person name="Yang W.-C."/>
            <person name="Schijlen E."/>
            <person name="Repin R."/>
            <person name="Schilthuizen M."/>
            <person name="Schranz E."/>
            <person name="Heidstra R."/>
            <person name="Miyata K."/>
            <person name="Fedorova E."/>
            <person name="Kohlen W."/>
            <person name="Bisseling T."/>
            <person name="Smit S."/>
            <person name="Geurts R."/>
        </authorList>
    </citation>
    <scope>NUCLEOTIDE SEQUENCE [LARGE SCALE GENOMIC DNA]</scope>
    <source>
        <strain evidence="3">cv. RG33-2</strain>
    </source>
</reference>
<feature type="compositionally biased region" description="Basic residues" evidence="1">
    <location>
        <begin position="82"/>
        <end position="93"/>
    </location>
</feature>
<feature type="region of interest" description="Disordered" evidence="1">
    <location>
        <begin position="1"/>
        <end position="153"/>
    </location>
</feature>
<name>A0A2P5EZX7_TREOI</name>
<dbReference type="EMBL" id="JXTC01000077">
    <property type="protein sequence ID" value="PON91088.1"/>
    <property type="molecule type" value="Genomic_DNA"/>
</dbReference>
<dbReference type="OrthoDB" id="10310907at2759"/>
<sequence length="153" mass="18086">MIKEKSNKKFGTTWLGQRGQEPEAEPRGKALPLQPCGVRTTPYVRPSPLPQDGRHRPQPLIPRISPPLRNPSLTHSSQFLPNRRHRRHHRRQYHAIQPHSLHLFPPTHRPHPQPLQVREREKRRRSSPIPHQFRPRLLRSPSFPPQNHPRNLH</sequence>
<comment type="caution">
    <text evidence="2">The sequence shown here is derived from an EMBL/GenBank/DDBJ whole genome shotgun (WGS) entry which is preliminary data.</text>
</comment>
<evidence type="ECO:0000313" key="2">
    <source>
        <dbReference type="EMBL" id="PON91088.1"/>
    </source>
</evidence>
<dbReference type="AlphaFoldDB" id="A0A2P5EZX7"/>